<organism evidence="2 3">
    <name type="scientific">Corynebacterium imitans</name>
    <dbReference type="NCBI Taxonomy" id="156978"/>
    <lineage>
        <taxon>Bacteria</taxon>
        <taxon>Bacillati</taxon>
        <taxon>Actinomycetota</taxon>
        <taxon>Actinomycetes</taxon>
        <taxon>Mycobacteriales</taxon>
        <taxon>Corynebacteriaceae</taxon>
        <taxon>Corynebacterium</taxon>
    </lineage>
</organism>
<name>A0A076NRM7_9CORY</name>
<sequence>MLAGPERVRHDEQGGKKCAEQDAHVELGRGGVDQPLRADDAGEPRHWHGEQREGPAWSAVAHAGALEFGAREPDGEPGGIGRRPDLQVDHLGIGKRLDYPRPRQPDDHREDEHQPPRPPASRKVERQDQVERHLHAQRPQLGQPGDEAVWHVDLHHEQVGHRLSSAHPTQRGQREQHDRHAHHVRGHDAGNPAREVAGARPAAGEHERGECVEDGDEVVETREQRRVVRGLEGDVRGEDPEGGDAAQALEFWQ</sequence>
<reference evidence="2 3" key="1">
    <citation type="submission" date="2014-08" db="EMBL/GenBank/DDBJ databases">
        <title>Complete genome sequence of Corynebacterium imitans DSM 44264, isolated from a five-month-old boy with suspected pharyngeal diphtheria.</title>
        <authorList>
            <person name="Mollmann S."/>
            <person name="Albersmeier A."/>
            <person name="Ruckert C."/>
            <person name="Tauch A."/>
        </authorList>
    </citation>
    <scope>NUCLEOTIDE SEQUENCE [LARGE SCALE GENOMIC DNA]</scope>
    <source>
        <strain evidence="2 3">DSM 44264</strain>
    </source>
</reference>
<dbReference type="KEGG" id="cii:CIMIT_10860"/>
<dbReference type="HOGENOM" id="CLU_1097172_0_0_11"/>
<feature type="compositionally biased region" description="Basic and acidic residues" evidence="1">
    <location>
        <begin position="36"/>
        <end position="53"/>
    </location>
</feature>
<accession>A0A076NRM7</accession>
<feature type="compositionally biased region" description="Basic and acidic residues" evidence="1">
    <location>
        <begin position="148"/>
        <end position="160"/>
    </location>
</feature>
<feature type="region of interest" description="Disordered" evidence="1">
    <location>
        <begin position="1"/>
        <end position="253"/>
    </location>
</feature>
<protein>
    <submittedName>
        <fullName evidence="2">Uncharacterized protein</fullName>
    </submittedName>
</protein>
<dbReference type="AlphaFoldDB" id="A0A076NRM7"/>
<feature type="compositionally biased region" description="Basic and acidic residues" evidence="1">
    <location>
        <begin position="1"/>
        <end position="27"/>
    </location>
</feature>
<keyword evidence="3" id="KW-1185">Reference proteome</keyword>
<gene>
    <name evidence="2" type="ORF">CIMIT_10860</name>
</gene>
<proteinExistence type="predicted"/>
<dbReference type="eggNOG" id="ENOG5031U93">
    <property type="taxonomic scope" value="Bacteria"/>
</dbReference>
<evidence type="ECO:0000313" key="2">
    <source>
        <dbReference type="EMBL" id="AIJ34315.1"/>
    </source>
</evidence>
<dbReference type="Proteomes" id="UP000028780">
    <property type="component" value="Chromosome"/>
</dbReference>
<feature type="compositionally biased region" description="Basic and acidic residues" evidence="1">
    <location>
        <begin position="219"/>
        <end position="239"/>
    </location>
</feature>
<feature type="compositionally biased region" description="Basic and acidic residues" evidence="1">
    <location>
        <begin position="95"/>
        <end position="115"/>
    </location>
</feature>
<feature type="compositionally biased region" description="Basic and acidic residues" evidence="1">
    <location>
        <begin position="122"/>
        <end position="134"/>
    </location>
</feature>
<evidence type="ECO:0000313" key="3">
    <source>
        <dbReference type="Proteomes" id="UP000028780"/>
    </source>
</evidence>
<dbReference type="EMBL" id="CP009211">
    <property type="protein sequence ID" value="AIJ34315.1"/>
    <property type="molecule type" value="Genomic_DNA"/>
</dbReference>
<evidence type="ECO:0000256" key="1">
    <source>
        <dbReference type="SAM" id="MobiDB-lite"/>
    </source>
</evidence>